<organism evidence="2 3">
    <name type="scientific">Blumeria graminis f. sp. hordei (strain DH14)</name>
    <name type="common">Barley powdery mildew</name>
    <name type="synonym">Oidium monilioides f. sp. hordei</name>
    <dbReference type="NCBI Taxonomy" id="546991"/>
    <lineage>
        <taxon>Eukaryota</taxon>
        <taxon>Fungi</taxon>
        <taxon>Dikarya</taxon>
        <taxon>Ascomycota</taxon>
        <taxon>Pezizomycotina</taxon>
        <taxon>Leotiomycetes</taxon>
        <taxon>Erysiphales</taxon>
        <taxon>Erysiphaceae</taxon>
        <taxon>Blumeria</taxon>
        <taxon>Blumeria hordei</taxon>
    </lineage>
</organism>
<dbReference type="OrthoDB" id="3473305at2759"/>
<name>N1J7E3_BLUG1</name>
<comment type="caution">
    <text evidence="2">The sequence shown here is derived from an EMBL/GenBank/DDBJ whole genome shotgun (WGS) entry which is preliminary data.</text>
</comment>
<dbReference type="AlphaFoldDB" id="N1J7E3"/>
<dbReference type="PANTHER" id="PTHR35910">
    <property type="entry name" value="2EXR DOMAIN-CONTAINING PROTEIN"/>
    <property type="match status" value="1"/>
</dbReference>
<dbReference type="HOGENOM" id="CLU_612472_0_0_1"/>
<sequence>MGITSDHNKHRESVSVVYRPTFVFHELSFPKIEQEIAAKLIGFIRFRFAMSFVSSLNFFGRLEELYHSVSSTLLVILQPRARLSLPEKLLTFTLPPKSAYFGLYLRGSKRYIEVSEEAKRVGEAVPVPVPLQPTNPRLSKFFNLSETRQCKFTLFMHLPYELQVYIWKLSIPGPQIIRVKVEVDDALHNSDVYAREDFDWDIDHKSAQKSLKFSAPFSQAPSLLAACKDSRNTILSVYSGTLKSQGDSVIRFDSDNDTIFLLPSTNRVSICPCQDQEVSSTTASSTPTLSENHRKPMFLGLGTREIPTVNAQRSRDFSPIFGCVKKLIMVWSEFFCVHSADITWTLSNFTALQELTLVTAVQRDAYCSAYLQAVGSPTVWSVEQISSHFASAQWLVQGLRNDMITLDRFRQKLESRKQLYYRQSWKLPPVIRFGGCFSEWVEGRENS</sequence>
<gene>
    <name evidence="2" type="ORF">BGHDH14_bghG001111000001001</name>
</gene>
<keyword evidence="3" id="KW-1185">Reference proteome</keyword>
<accession>N1J7E3</accession>
<protein>
    <submittedName>
        <fullName evidence="2">Bgh-specific protein</fullName>
    </submittedName>
</protein>
<dbReference type="EMBL" id="CAUH01001111">
    <property type="protein sequence ID" value="CCU75249.1"/>
    <property type="molecule type" value="Genomic_DNA"/>
</dbReference>
<dbReference type="Proteomes" id="UP000015441">
    <property type="component" value="Unassembled WGS sequence"/>
</dbReference>
<feature type="domain" description="2EXR" evidence="1">
    <location>
        <begin position="152"/>
        <end position="259"/>
    </location>
</feature>
<proteinExistence type="predicted"/>
<dbReference type="InParanoid" id="N1J7E3"/>
<reference evidence="2 3" key="1">
    <citation type="journal article" date="2010" name="Science">
        <title>Genome expansion and gene loss in powdery mildew fungi reveal tradeoffs in extreme parasitism.</title>
        <authorList>
            <person name="Spanu P.D."/>
            <person name="Abbott J.C."/>
            <person name="Amselem J."/>
            <person name="Burgis T.A."/>
            <person name="Soanes D.M."/>
            <person name="Stueber K."/>
            <person name="Ver Loren van Themaat E."/>
            <person name="Brown J.K.M."/>
            <person name="Butcher S.A."/>
            <person name="Gurr S.J."/>
            <person name="Lebrun M.-H."/>
            <person name="Ridout C.J."/>
            <person name="Schulze-Lefert P."/>
            <person name="Talbot N.J."/>
            <person name="Ahmadinejad N."/>
            <person name="Ametz C."/>
            <person name="Barton G.R."/>
            <person name="Benjdia M."/>
            <person name="Bidzinski P."/>
            <person name="Bindschedler L.V."/>
            <person name="Both M."/>
            <person name="Brewer M.T."/>
            <person name="Cadle-Davidson L."/>
            <person name="Cadle-Davidson M.M."/>
            <person name="Collemare J."/>
            <person name="Cramer R."/>
            <person name="Frenkel O."/>
            <person name="Godfrey D."/>
            <person name="Harriman J."/>
            <person name="Hoede C."/>
            <person name="King B.C."/>
            <person name="Klages S."/>
            <person name="Kleemann J."/>
            <person name="Knoll D."/>
            <person name="Koti P.S."/>
            <person name="Kreplak J."/>
            <person name="Lopez-Ruiz F.J."/>
            <person name="Lu X."/>
            <person name="Maekawa T."/>
            <person name="Mahanil S."/>
            <person name="Micali C."/>
            <person name="Milgroom M.G."/>
            <person name="Montana G."/>
            <person name="Noir S."/>
            <person name="O'Connell R.J."/>
            <person name="Oberhaensli S."/>
            <person name="Parlange F."/>
            <person name="Pedersen C."/>
            <person name="Quesneville H."/>
            <person name="Reinhardt R."/>
            <person name="Rott M."/>
            <person name="Sacristan S."/>
            <person name="Schmidt S.M."/>
            <person name="Schoen M."/>
            <person name="Skamnioti P."/>
            <person name="Sommer H."/>
            <person name="Stephens A."/>
            <person name="Takahara H."/>
            <person name="Thordal-Christensen H."/>
            <person name="Vigouroux M."/>
            <person name="Wessling R."/>
            <person name="Wicker T."/>
            <person name="Panstruga R."/>
        </authorList>
    </citation>
    <scope>NUCLEOTIDE SEQUENCE [LARGE SCALE GENOMIC DNA]</scope>
    <source>
        <strain evidence="2">DH14</strain>
    </source>
</reference>
<evidence type="ECO:0000259" key="1">
    <source>
        <dbReference type="Pfam" id="PF20150"/>
    </source>
</evidence>
<evidence type="ECO:0000313" key="3">
    <source>
        <dbReference type="Proteomes" id="UP000015441"/>
    </source>
</evidence>
<dbReference type="InterPro" id="IPR045518">
    <property type="entry name" value="2EXR"/>
</dbReference>
<dbReference type="PANTHER" id="PTHR35910:SF6">
    <property type="entry name" value="2EXR DOMAIN-CONTAINING PROTEIN"/>
    <property type="match status" value="1"/>
</dbReference>
<evidence type="ECO:0000313" key="2">
    <source>
        <dbReference type="EMBL" id="CCU75249.1"/>
    </source>
</evidence>
<dbReference type="Pfam" id="PF20150">
    <property type="entry name" value="2EXR"/>
    <property type="match status" value="1"/>
</dbReference>